<dbReference type="Gene3D" id="3.30.2010.20">
    <property type="match status" value="1"/>
</dbReference>
<dbReference type="CDD" id="cd12954">
    <property type="entry name" value="MMP_TTHA0227_like_1"/>
    <property type="match status" value="1"/>
</dbReference>
<dbReference type="InterPro" id="IPR038555">
    <property type="entry name" value="Zincin_1_sf"/>
</dbReference>
<proteinExistence type="predicted"/>
<dbReference type="EMBL" id="BAOP01000011">
    <property type="protein sequence ID" value="GAC79658.1"/>
    <property type="molecule type" value="Genomic_DNA"/>
</dbReference>
<reference evidence="2 3" key="1">
    <citation type="submission" date="2013-02" db="EMBL/GenBank/DDBJ databases">
        <title>Whole genome shotgun sequence of Gordonia malaquae NBRC 108250.</title>
        <authorList>
            <person name="Yoshida I."/>
            <person name="Hosoyama A."/>
            <person name="Tsuchikane K."/>
            <person name="Ando Y."/>
            <person name="Baba S."/>
            <person name="Ohji S."/>
            <person name="Hamada M."/>
            <person name="Tamura T."/>
            <person name="Yamazoe A."/>
            <person name="Yamazaki S."/>
            <person name="Fujita N."/>
        </authorList>
    </citation>
    <scope>NUCLEOTIDE SEQUENCE [LARGE SCALE GENOMIC DNA]</scope>
    <source>
        <strain evidence="2 3">NBRC 108250</strain>
    </source>
</reference>
<dbReference type="STRING" id="410332.SAMN04488550_3192"/>
<evidence type="ECO:0000313" key="3">
    <source>
        <dbReference type="Proteomes" id="UP000035009"/>
    </source>
</evidence>
<evidence type="ECO:0000313" key="2">
    <source>
        <dbReference type="EMBL" id="GAC79658.1"/>
    </source>
</evidence>
<evidence type="ECO:0000256" key="1">
    <source>
        <dbReference type="SAM" id="MobiDB-lite"/>
    </source>
</evidence>
<name>M3VB52_GORML</name>
<dbReference type="eggNOG" id="COG3824">
    <property type="taxonomic scope" value="Bacteria"/>
</dbReference>
<gene>
    <name evidence="2" type="ORF">GM1_011_00860</name>
</gene>
<comment type="caution">
    <text evidence="2">The sequence shown here is derived from an EMBL/GenBank/DDBJ whole genome shotgun (WGS) entry which is preliminary data.</text>
</comment>
<protein>
    <recommendedName>
        <fullName evidence="4">Exonuclease</fullName>
    </recommendedName>
</protein>
<evidence type="ECO:0008006" key="4">
    <source>
        <dbReference type="Google" id="ProtNLM"/>
    </source>
</evidence>
<sequence>MPDRTTIDTRTYTVTMGFLLAPLTSGVRLLAPPSRRTRDRHGRGLRGPFLPPGIPARKTRSDEFDRAAVDAFAELDAKWHDALKGLDVAVDDIPRMLPRGTDPEDWESVQWPDEVTADGPVPLARLMRAGTDTQGKPTRAQIILFRRPLELRALDDDLAELLREVLIQQVATFLGIDEETVEDGPDA</sequence>
<accession>M3VB52</accession>
<dbReference type="SUPFAM" id="SSF55486">
    <property type="entry name" value="Metalloproteases ('zincins'), catalytic domain"/>
    <property type="match status" value="1"/>
</dbReference>
<keyword evidence="3" id="KW-1185">Reference proteome</keyword>
<organism evidence="2 3">
    <name type="scientific">Gordonia malaquae NBRC 108250</name>
    <dbReference type="NCBI Taxonomy" id="1223542"/>
    <lineage>
        <taxon>Bacteria</taxon>
        <taxon>Bacillati</taxon>
        <taxon>Actinomycetota</taxon>
        <taxon>Actinomycetes</taxon>
        <taxon>Mycobacteriales</taxon>
        <taxon>Gordoniaceae</taxon>
        <taxon>Gordonia</taxon>
    </lineage>
</organism>
<dbReference type="InterPro" id="IPR010428">
    <property type="entry name" value="Zincin_1"/>
</dbReference>
<dbReference type="Proteomes" id="UP000035009">
    <property type="component" value="Unassembled WGS sequence"/>
</dbReference>
<dbReference type="AlphaFoldDB" id="M3VB52"/>
<feature type="compositionally biased region" description="Basic residues" evidence="1">
    <location>
        <begin position="35"/>
        <end position="44"/>
    </location>
</feature>
<dbReference type="Pfam" id="PF06262">
    <property type="entry name" value="Zincin_1"/>
    <property type="match status" value="1"/>
</dbReference>
<feature type="region of interest" description="Disordered" evidence="1">
    <location>
        <begin position="32"/>
        <end position="60"/>
    </location>
</feature>